<sequence>MPQTPPINTPGTEEPAAPQTAENTCRRCGGSGKLDNKPCPACDGRGTVTVTVGDA</sequence>
<evidence type="ECO:0000256" key="1">
    <source>
        <dbReference type="SAM" id="MobiDB-lite"/>
    </source>
</evidence>
<accession>A0ABR7R664</accession>
<evidence type="ECO:0000313" key="3">
    <source>
        <dbReference type="Proteomes" id="UP000603940"/>
    </source>
</evidence>
<feature type="region of interest" description="Disordered" evidence="1">
    <location>
        <begin position="1"/>
        <end position="55"/>
    </location>
</feature>
<reference evidence="2 3" key="1">
    <citation type="journal article" date="2009" name="Int. J. Syst. Evol. Microbiol.">
        <title>Transfer of Teichococcus ludipueritiae and Muricoccus roseus to the genus Roseomonas, as Roseomonas ludipueritiae comb. nov. and Roseomonas rosea comb. nov., respectively, and emended description of the genus Roseomonas.</title>
        <authorList>
            <person name="Sanchez-Porro C."/>
            <person name="Gallego V."/>
            <person name="Busse H.J."/>
            <person name="Kampfer P."/>
            <person name="Ventosa A."/>
        </authorList>
    </citation>
    <scope>NUCLEOTIDE SEQUENCE [LARGE SCALE GENOMIC DNA]</scope>
    <source>
        <strain evidence="2 3">DSM 14915</strain>
    </source>
</reference>
<dbReference type="RefSeq" id="WP_187778368.1">
    <property type="nucleotide sequence ID" value="NZ_JACTUZ010000032.1"/>
</dbReference>
<proteinExistence type="predicted"/>
<dbReference type="Gene3D" id="6.20.20.10">
    <property type="match status" value="1"/>
</dbReference>
<evidence type="ECO:0008006" key="4">
    <source>
        <dbReference type="Google" id="ProtNLM"/>
    </source>
</evidence>
<dbReference type="InterPro" id="IPR036410">
    <property type="entry name" value="HSP_DnaJ_Cys-rich_dom_sf"/>
</dbReference>
<protein>
    <recommendedName>
        <fullName evidence="4">Molecular chaperone DnaJ</fullName>
    </recommendedName>
</protein>
<evidence type="ECO:0000313" key="2">
    <source>
        <dbReference type="EMBL" id="MBC9177228.1"/>
    </source>
</evidence>
<comment type="caution">
    <text evidence="2">The sequence shown here is derived from an EMBL/GenBank/DDBJ whole genome shotgun (WGS) entry which is preliminary data.</text>
</comment>
<keyword evidence="3" id="KW-1185">Reference proteome</keyword>
<dbReference type="SUPFAM" id="SSF57938">
    <property type="entry name" value="DnaJ/Hsp40 cysteine-rich domain"/>
    <property type="match status" value="1"/>
</dbReference>
<name>A0ABR7R664_9PROT</name>
<dbReference type="EMBL" id="JACTUZ010000032">
    <property type="protein sequence ID" value="MBC9177228.1"/>
    <property type="molecule type" value="Genomic_DNA"/>
</dbReference>
<dbReference type="Proteomes" id="UP000603940">
    <property type="component" value="Unassembled WGS sequence"/>
</dbReference>
<gene>
    <name evidence="2" type="ORF">IBL25_09795</name>
</gene>
<organism evidence="2 3">
    <name type="scientific">Pseudoroseomonas ludipueritiae</name>
    <dbReference type="NCBI Taxonomy" id="198093"/>
    <lineage>
        <taxon>Bacteria</taxon>
        <taxon>Pseudomonadati</taxon>
        <taxon>Pseudomonadota</taxon>
        <taxon>Alphaproteobacteria</taxon>
        <taxon>Acetobacterales</taxon>
        <taxon>Acetobacteraceae</taxon>
        <taxon>Pseudoroseomonas</taxon>
    </lineage>
</organism>